<dbReference type="PANTHER" id="PTHR48100">
    <property type="entry name" value="BROAD-SPECIFICITY PHOSPHATASE YOR283W-RELATED"/>
    <property type="match status" value="1"/>
</dbReference>
<dbReference type="Proteomes" id="UP001150614">
    <property type="component" value="Unassembled WGS sequence"/>
</dbReference>
<reference evidence="2" key="1">
    <citation type="submission" date="2022-07" db="EMBL/GenBank/DDBJ databases">
        <title>Draft genome of Pseudomonas carnis strain LP isolated from cheese.</title>
        <authorList>
            <person name="Wolfe B.E."/>
        </authorList>
    </citation>
    <scope>NUCLEOTIDE SEQUENCE</scope>
    <source>
        <strain evidence="2">LP</strain>
    </source>
</reference>
<keyword evidence="3" id="KW-1185">Reference proteome</keyword>
<dbReference type="SMART" id="SM00855">
    <property type="entry name" value="PGAM"/>
    <property type="match status" value="1"/>
</dbReference>
<dbReference type="CDD" id="cd07067">
    <property type="entry name" value="HP_PGM_like"/>
    <property type="match status" value="1"/>
</dbReference>
<dbReference type="InterPro" id="IPR029033">
    <property type="entry name" value="His_PPase_superfam"/>
</dbReference>
<name>A0ABT5RCL0_9PSED</name>
<dbReference type="SUPFAM" id="SSF53254">
    <property type="entry name" value="Phosphoglycerate mutase-like"/>
    <property type="match status" value="1"/>
</dbReference>
<evidence type="ECO:0000256" key="1">
    <source>
        <dbReference type="SAM" id="MobiDB-lite"/>
    </source>
</evidence>
<gene>
    <name evidence="2" type="ORF">NMG11_07765</name>
</gene>
<dbReference type="Pfam" id="PF00300">
    <property type="entry name" value="His_Phos_1"/>
    <property type="match status" value="1"/>
</dbReference>
<evidence type="ECO:0000313" key="2">
    <source>
        <dbReference type="EMBL" id="MDD1943718.1"/>
    </source>
</evidence>
<dbReference type="InterPro" id="IPR050275">
    <property type="entry name" value="PGM_Phosphatase"/>
</dbReference>
<dbReference type="Gene3D" id="3.40.50.1240">
    <property type="entry name" value="Phosphoglycerate mutase-like"/>
    <property type="match status" value="1"/>
</dbReference>
<dbReference type="RefSeq" id="WP_081088302.1">
    <property type="nucleotide sequence ID" value="NZ_JAEKCO010000001.1"/>
</dbReference>
<accession>A0ABT5RCL0</accession>
<comment type="caution">
    <text evidence="2">The sequence shown here is derived from an EMBL/GenBank/DDBJ whole genome shotgun (WGS) entry which is preliminary data.</text>
</comment>
<sequence length="229" mass="25005">MKRIRLVRHGESAANAGAASHDHASIPLTEKGLLQAQRVANSITQQPSLIVASPFSRAQATAAKSASLFPSVPVEIWPIEEFTYLEPSKCANTTVIERKAWVDRYWANADPGYVDGFGAESFLEFVGRARSFLDQLAVNPAADILIFSHGQFLNLVAWLIEREPVPIDGQAMAEWRRYEIDHHVPNGCGYMISRGHGNSPWVLGDSIDLDGSVRPSGLASSISPARVTI</sequence>
<dbReference type="EMBL" id="JANCLL010000006">
    <property type="protein sequence ID" value="MDD1943718.1"/>
    <property type="molecule type" value="Genomic_DNA"/>
</dbReference>
<feature type="region of interest" description="Disordered" evidence="1">
    <location>
        <begin position="1"/>
        <end position="22"/>
    </location>
</feature>
<organism evidence="2 3">
    <name type="scientific">Pseudomonas carnis</name>
    <dbReference type="NCBI Taxonomy" id="2487355"/>
    <lineage>
        <taxon>Bacteria</taxon>
        <taxon>Pseudomonadati</taxon>
        <taxon>Pseudomonadota</taxon>
        <taxon>Gammaproteobacteria</taxon>
        <taxon>Pseudomonadales</taxon>
        <taxon>Pseudomonadaceae</taxon>
        <taxon>Pseudomonas</taxon>
    </lineage>
</organism>
<dbReference type="PROSITE" id="PS00175">
    <property type="entry name" value="PG_MUTASE"/>
    <property type="match status" value="1"/>
</dbReference>
<protein>
    <submittedName>
        <fullName evidence="2">Histidine phosphatase family protein</fullName>
    </submittedName>
</protein>
<dbReference type="InterPro" id="IPR001345">
    <property type="entry name" value="PG/BPGM_mutase_AS"/>
</dbReference>
<proteinExistence type="predicted"/>
<evidence type="ECO:0000313" key="3">
    <source>
        <dbReference type="Proteomes" id="UP001150614"/>
    </source>
</evidence>
<dbReference type="InterPro" id="IPR013078">
    <property type="entry name" value="His_Pase_superF_clade-1"/>
</dbReference>